<dbReference type="RefSeq" id="WP_276108730.1">
    <property type="nucleotide sequence ID" value="NZ_JARJBB010000004.1"/>
</dbReference>
<evidence type="ECO:0000313" key="4">
    <source>
        <dbReference type="EMBL" id="MDF3299197.1"/>
    </source>
</evidence>
<proteinExistence type="predicted"/>
<reference evidence="4 5" key="1">
    <citation type="submission" date="2023-03" db="EMBL/GenBank/DDBJ databases">
        <title>Draft genome sequence of Streptomyces sp. K1PA1 isolated from peat swamp forest in Thailand.</title>
        <authorList>
            <person name="Klaysubun C."/>
            <person name="Duangmal K."/>
        </authorList>
    </citation>
    <scope>NUCLEOTIDE SEQUENCE [LARGE SCALE GENOMIC DNA]</scope>
    <source>
        <strain evidence="4 5">K1PA1</strain>
    </source>
</reference>
<feature type="chain" id="PRO_5045682908" evidence="2">
    <location>
        <begin position="32"/>
        <end position="247"/>
    </location>
</feature>
<protein>
    <submittedName>
        <fullName evidence="4">DUF4232 domain-containing protein</fullName>
    </submittedName>
</protein>
<sequence length="247" mass="23502">MQYAHRIRGAALAAAAAAAVLSVTACGPADATGTAAPTASGPSAPTTGSHGTPGPAAASSPAGTPAGGASATRTGTSRGASSGGARTAGTGTPGGSGAATVRACAAGDLRATARQAVHRPSGTGVGAAVVRFVNHSARPCRLQGYPSVAGAGNGSPQRGIPLKVTRTGAATPVRLAPGGSAWLKLTFVQVQGEGDGYCVSGAKPSAFPTLVIGLPGSGAHQVALDDGVFAECDNKVTATAVTSVKPS</sequence>
<dbReference type="PROSITE" id="PS51257">
    <property type="entry name" value="PROKAR_LIPOPROTEIN"/>
    <property type="match status" value="1"/>
</dbReference>
<dbReference type="InterPro" id="IPR025326">
    <property type="entry name" value="DUF4232"/>
</dbReference>
<accession>A0ABT6A412</accession>
<keyword evidence="2" id="KW-0732">Signal</keyword>
<organism evidence="4 5">
    <name type="scientific">Streptomyces tropicalis</name>
    <dbReference type="NCBI Taxonomy" id="3034234"/>
    <lineage>
        <taxon>Bacteria</taxon>
        <taxon>Bacillati</taxon>
        <taxon>Actinomycetota</taxon>
        <taxon>Actinomycetes</taxon>
        <taxon>Kitasatosporales</taxon>
        <taxon>Streptomycetaceae</taxon>
        <taxon>Streptomyces</taxon>
    </lineage>
</organism>
<gene>
    <name evidence="4" type="ORF">P3H78_11220</name>
</gene>
<comment type="caution">
    <text evidence="4">The sequence shown here is derived from an EMBL/GenBank/DDBJ whole genome shotgun (WGS) entry which is preliminary data.</text>
</comment>
<feature type="domain" description="DUF4232" evidence="3">
    <location>
        <begin position="104"/>
        <end position="241"/>
    </location>
</feature>
<evidence type="ECO:0000256" key="2">
    <source>
        <dbReference type="SAM" id="SignalP"/>
    </source>
</evidence>
<evidence type="ECO:0000313" key="5">
    <source>
        <dbReference type="Proteomes" id="UP001221150"/>
    </source>
</evidence>
<dbReference type="Proteomes" id="UP001221150">
    <property type="component" value="Unassembled WGS sequence"/>
</dbReference>
<dbReference type="EMBL" id="JARJBB010000004">
    <property type="protein sequence ID" value="MDF3299197.1"/>
    <property type="molecule type" value="Genomic_DNA"/>
</dbReference>
<feature type="compositionally biased region" description="Low complexity" evidence="1">
    <location>
        <begin position="30"/>
        <end position="90"/>
    </location>
</feature>
<keyword evidence="5" id="KW-1185">Reference proteome</keyword>
<feature type="region of interest" description="Disordered" evidence="1">
    <location>
        <begin position="30"/>
        <end position="98"/>
    </location>
</feature>
<evidence type="ECO:0000259" key="3">
    <source>
        <dbReference type="Pfam" id="PF14016"/>
    </source>
</evidence>
<evidence type="ECO:0000256" key="1">
    <source>
        <dbReference type="SAM" id="MobiDB-lite"/>
    </source>
</evidence>
<name>A0ABT6A412_9ACTN</name>
<dbReference type="Pfam" id="PF14016">
    <property type="entry name" value="DUF4232"/>
    <property type="match status" value="1"/>
</dbReference>
<feature type="signal peptide" evidence="2">
    <location>
        <begin position="1"/>
        <end position="31"/>
    </location>
</feature>